<keyword evidence="2" id="KW-1185">Reference proteome</keyword>
<evidence type="ECO:0000313" key="2">
    <source>
        <dbReference type="Proteomes" id="UP000736335"/>
    </source>
</evidence>
<accession>A0A9P6HH75</accession>
<protein>
    <submittedName>
        <fullName evidence="1">Uncharacterized protein</fullName>
    </submittedName>
</protein>
<dbReference type="AlphaFoldDB" id="A0A9P6HH75"/>
<organism evidence="1 2">
    <name type="scientific">Thelephora terrestris</name>
    <dbReference type="NCBI Taxonomy" id="56493"/>
    <lineage>
        <taxon>Eukaryota</taxon>
        <taxon>Fungi</taxon>
        <taxon>Dikarya</taxon>
        <taxon>Basidiomycota</taxon>
        <taxon>Agaricomycotina</taxon>
        <taxon>Agaricomycetes</taxon>
        <taxon>Thelephorales</taxon>
        <taxon>Thelephoraceae</taxon>
        <taxon>Thelephora</taxon>
    </lineage>
</organism>
<evidence type="ECO:0000313" key="1">
    <source>
        <dbReference type="EMBL" id="KAF9786908.1"/>
    </source>
</evidence>
<dbReference type="Proteomes" id="UP000736335">
    <property type="component" value="Unassembled WGS sequence"/>
</dbReference>
<proteinExistence type="predicted"/>
<comment type="caution">
    <text evidence="1">The sequence shown here is derived from an EMBL/GenBank/DDBJ whole genome shotgun (WGS) entry which is preliminary data.</text>
</comment>
<name>A0A9P6HH75_9AGAM</name>
<dbReference type="EMBL" id="WIUZ02000005">
    <property type="protein sequence ID" value="KAF9786908.1"/>
    <property type="molecule type" value="Genomic_DNA"/>
</dbReference>
<reference evidence="1" key="1">
    <citation type="journal article" date="2020" name="Nat. Commun.">
        <title>Large-scale genome sequencing of mycorrhizal fungi provides insights into the early evolution of symbiotic traits.</title>
        <authorList>
            <person name="Miyauchi S."/>
            <person name="Kiss E."/>
            <person name="Kuo A."/>
            <person name="Drula E."/>
            <person name="Kohler A."/>
            <person name="Sanchez-Garcia M."/>
            <person name="Morin E."/>
            <person name="Andreopoulos B."/>
            <person name="Barry K.W."/>
            <person name="Bonito G."/>
            <person name="Buee M."/>
            <person name="Carver A."/>
            <person name="Chen C."/>
            <person name="Cichocki N."/>
            <person name="Clum A."/>
            <person name="Culley D."/>
            <person name="Crous P.W."/>
            <person name="Fauchery L."/>
            <person name="Girlanda M."/>
            <person name="Hayes R.D."/>
            <person name="Keri Z."/>
            <person name="LaButti K."/>
            <person name="Lipzen A."/>
            <person name="Lombard V."/>
            <person name="Magnuson J."/>
            <person name="Maillard F."/>
            <person name="Murat C."/>
            <person name="Nolan M."/>
            <person name="Ohm R.A."/>
            <person name="Pangilinan J."/>
            <person name="Pereira M.F."/>
            <person name="Perotto S."/>
            <person name="Peter M."/>
            <person name="Pfister S."/>
            <person name="Riley R."/>
            <person name="Sitrit Y."/>
            <person name="Stielow J.B."/>
            <person name="Szollosi G."/>
            <person name="Zifcakova L."/>
            <person name="Stursova M."/>
            <person name="Spatafora J.W."/>
            <person name="Tedersoo L."/>
            <person name="Vaario L.M."/>
            <person name="Yamada A."/>
            <person name="Yan M."/>
            <person name="Wang P."/>
            <person name="Xu J."/>
            <person name="Bruns T."/>
            <person name="Baldrian P."/>
            <person name="Vilgalys R."/>
            <person name="Dunand C."/>
            <person name="Henrissat B."/>
            <person name="Grigoriev I.V."/>
            <person name="Hibbett D."/>
            <person name="Nagy L.G."/>
            <person name="Martin F.M."/>
        </authorList>
    </citation>
    <scope>NUCLEOTIDE SEQUENCE</scope>
    <source>
        <strain evidence="1">UH-Tt-Lm1</strain>
    </source>
</reference>
<reference evidence="1" key="2">
    <citation type="submission" date="2020-11" db="EMBL/GenBank/DDBJ databases">
        <authorList>
            <consortium name="DOE Joint Genome Institute"/>
            <person name="Kuo A."/>
            <person name="Miyauchi S."/>
            <person name="Kiss E."/>
            <person name="Drula E."/>
            <person name="Kohler A."/>
            <person name="Sanchez-Garcia M."/>
            <person name="Andreopoulos B."/>
            <person name="Barry K.W."/>
            <person name="Bonito G."/>
            <person name="Buee M."/>
            <person name="Carver A."/>
            <person name="Chen C."/>
            <person name="Cichocki N."/>
            <person name="Clum A."/>
            <person name="Culley D."/>
            <person name="Crous P.W."/>
            <person name="Fauchery L."/>
            <person name="Girlanda M."/>
            <person name="Hayes R."/>
            <person name="Keri Z."/>
            <person name="Labutti K."/>
            <person name="Lipzen A."/>
            <person name="Lombard V."/>
            <person name="Magnuson J."/>
            <person name="Maillard F."/>
            <person name="Morin E."/>
            <person name="Murat C."/>
            <person name="Nolan M."/>
            <person name="Ohm R."/>
            <person name="Pangilinan J."/>
            <person name="Pereira M."/>
            <person name="Perotto S."/>
            <person name="Peter M."/>
            <person name="Riley R."/>
            <person name="Sitrit Y."/>
            <person name="Stielow B."/>
            <person name="Szollosi G."/>
            <person name="Zifcakova L."/>
            <person name="Stursova M."/>
            <person name="Spatafora J.W."/>
            <person name="Tedersoo L."/>
            <person name="Vaario L.-M."/>
            <person name="Yamada A."/>
            <person name="Yan M."/>
            <person name="Wang P."/>
            <person name="Xu J."/>
            <person name="Bruns T."/>
            <person name="Baldrian P."/>
            <person name="Vilgalys R."/>
            <person name="Henrissat B."/>
            <person name="Grigoriev I.V."/>
            <person name="Hibbett D."/>
            <person name="Nagy L.G."/>
            <person name="Martin F.M."/>
        </authorList>
    </citation>
    <scope>NUCLEOTIDE SEQUENCE</scope>
    <source>
        <strain evidence="1">UH-Tt-Lm1</strain>
    </source>
</reference>
<gene>
    <name evidence="1" type="ORF">BJ322DRAFT_685188</name>
</gene>
<sequence length="181" mass="19610">MLLRSQITLSLLTHSNNCGAWGKLFTRSSFRTEVSTRRCVPLTQLSHRITSTGYSLTFISSPFLGIITQTLHFTLMSQNTPRPRINSIPCGVSLSACVLKTRSRSSLVSPVVVMICKQFDLSSVHNRLIGAALLLGELTRQVVNVFCSEVSVPQFCCLTDSVGSITGELSDKGISALESAG</sequence>